<dbReference type="PROSITE" id="PS50292">
    <property type="entry name" value="PEROXIDASE_3"/>
    <property type="match status" value="1"/>
</dbReference>
<evidence type="ECO:0000256" key="3">
    <source>
        <dbReference type="ARBA" id="ARBA00022723"/>
    </source>
</evidence>
<dbReference type="Gene3D" id="1.10.640.10">
    <property type="entry name" value="Haem peroxidase domain superfamily, animal type"/>
    <property type="match status" value="1"/>
</dbReference>
<keyword evidence="4" id="KW-0732">Signal</keyword>
<dbReference type="PANTHER" id="PTHR11475:SF142">
    <property type="entry name" value="MYELOPEROXIDASE"/>
    <property type="match status" value="1"/>
</dbReference>
<dbReference type="AlphaFoldDB" id="A0A8C5R4Z4"/>
<comment type="cofactor">
    <cofactor evidence="1">
        <name>heme b</name>
        <dbReference type="ChEBI" id="CHEBI:60344"/>
    </cofactor>
</comment>
<evidence type="ECO:0000256" key="6">
    <source>
        <dbReference type="ARBA" id="ARBA00023004"/>
    </source>
</evidence>
<dbReference type="Proteomes" id="UP000694569">
    <property type="component" value="Unplaced"/>
</dbReference>
<evidence type="ECO:0008006" key="12">
    <source>
        <dbReference type="Google" id="ProtNLM"/>
    </source>
</evidence>
<dbReference type="Pfam" id="PF03098">
    <property type="entry name" value="An_peroxidase"/>
    <property type="match status" value="1"/>
</dbReference>
<keyword evidence="7" id="KW-1015">Disulfide bond</keyword>
<reference evidence="10" key="2">
    <citation type="submission" date="2025-09" db="UniProtKB">
        <authorList>
            <consortium name="Ensembl"/>
        </authorList>
    </citation>
    <scope>IDENTIFICATION</scope>
</reference>
<dbReference type="InterPro" id="IPR010255">
    <property type="entry name" value="Haem_peroxidase_sf"/>
</dbReference>
<dbReference type="GO" id="GO:0046872">
    <property type="term" value="F:metal ion binding"/>
    <property type="evidence" value="ECO:0007669"/>
    <property type="project" value="UniProtKB-KW"/>
</dbReference>
<comment type="similarity">
    <text evidence="8">Belongs to the peroxidase family. XPO subfamily.</text>
</comment>
<accession>A0A8C5R4Z4</accession>
<dbReference type="PANTHER" id="PTHR11475">
    <property type="entry name" value="OXIDASE/PEROXIDASE"/>
    <property type="match status" value="1"/>
</dbReference>
<dbReference type="CDD" id="cd09824">
    <property type="entry name" value="myeloperoxidase_like"/>
    <property type="match status" value="1"/>
</dbReference>
<evidence type="ECO:0000256" key="5">
    <source>
        <dbReference type="ARBA" id="ARBA00023002"/>
    </source>
</evidence>
<dbReference type="GO" id="GO:0020037">
    <property type="term" value="F:heme binding"/>
    <property type="evidence" value="ECO:0007669"/>
    <property type="project" value="InterPro"/>
</dbReference>
<reference evidence="10" key="1">
    <citation type="submission" date="2025-08" db="UniProtKB">
        <authorList>
            <consortium name="Ensembl"/>
        </authorList>
    </citation>
    <scope>IDENTIFICATION</scope>
</reference>
<dbReference type="GO" id="GO:0004601">
    <property type="term" value="F:peroxidase activity"/>
    <property type="evidence" value="ECO:0007669"/>
    <property type="project" value="InterPro"/>
</dbReference>
<name>A0A8C5R4Z4_9ANUR</name>
<evidence type="ECO:0000256" key="2">
    <source>
        <dbReference type="ARBA" id="ARBA00022617"/>
    </source>
</evidence>
<dbReference type="SUPFAM" id="SSF48113">
    <property type="entry name" value="Heme-dependent peroxidases"/>
    <property type="match status" value="1"/>
</dbReference>
<keyword evidence="6 9" id="KW-0408">Iron</keyword>
<dbReference type="InterPro" id="IPR037120">
    <property type="entry name" value="Haem_peroxidase_sf_animal"/>
</dbReference>
<evidence type="ECO:0000256" key="4">
    <source>
        <dbReference type="ARBA" id="ARBA00022729"/>
    </source>
</evidence>
<dbReference type="GO" id="GO:0005615">
    <property type="term" value="C:extracellular space"/>
    <property type="evidence" value="ECO:0007669"/>
    <property type="project" value="TreeGrafter"/>
</dbReference>
<evidence type="ECO:0000313" key="10">
    <source>
        <dbReference type="Ensembl" id="ENSLLEP00000045724.1"/>
    </source>
</evidence>
<evidence type="ECO:0000256" key="8">
    <source>
        <dbReference type="ARBA" id="ARBA00061342"/>
    </source>
</evidence>
<dbReference type="GO" id="GO:0006979">
    <property type="term" value="P:response to oxidative stress"/>
    <property type="evidence" value="ECO:0007669"/>
    <property type="project" value="InterPro"/>
</dbReference>
<dbReference type="FunFam" id="1.10.640.10:FF:000001">
    <property type="entry name" value="Peroxidasin homolog"/>
    <property type="match status" value="1"/>
</dbReference>
<keyword evidence="3 9" id="KW-0479">Metal-binding</keyword>
<dbReference type="OrthoDB" id="823504at2759"/>
<feature type="binding site" description="axial binding residue" evidence="9">
    <location>
        <position position="495"/>
    </location>
    <ligand>
        <name>heme b</name>
        <dbReference type="ChEBI" id="CHEBI:60344"/>
    </ligand>
    <ligandPart>
        <name>Fe</name>
        <dbReference type="ChEBI" id="CHEBI:18248"/>
    </ligandPart>
</feature>
<sequence>MFNEQSFNELFGSFLFHSMIIKMASLQIVLRLLLIAVLLQIGTASLYDGIEELDNEVILSASLQAKKLVDAAYKRTRDILKERLKTGNVRPHEVMAYFKQPVAISRTHVRSADYMQTTLQLLAEKMQGIYRRPFNISDILTENQLDTIYKVSGCAVLHLPKTCSNSRYRTFTGECNNRRFPNFGVSNRPYLRLLRSQYEDGISVPRGWTENKRINGFILPLARAVSNEIIRFPESQQTLDKQRSLMFMQWGQWIDHDFDLAPETPARSTFLKGIDCDVSCAKEEPCFPLRIPPNDPRIRNRSDCIPLFRSSPACVKNSPIREQMNVLTSYVDASQVYGSTDKIASDLRNNGNQLGLMAVNNRFTDNGLAYLPFASSKEDFCELTNKTSGLPCFFAGDSRVSEQPGLTAFHTIFVREHNRIVTVLRRLNPSWSGEILFQEARKIIGAITQKINYKDWAPLLLGSTTSRVLPRYRAYNDSVNPGASNVFSLVFRMGHTMIQPFIYRLVEGYKTSRQLPPVPLHLTFFNTWRVVREGGVDPILRGLMANQAKLNRQNQILVDELREHLFELFKRLGLDLGALNMQRGREHGLPGYNDWRGFCGLSRPTNVKELALVLSNKELAQKLIAQYGTPANIDIWTGAVAEPLVSNGRVGQLLACLIGDQFRRSRDGDRFYYERPTEFTAAQRNAIEQVTMSRIICDNSRITEVPRNVFFANSFPRDFVSCNNIPAFDLSPWKKRKSGAGMVLKSKVIPWKKSIEPYCKRLCYLVR</sequence>
<organism evidence="10 11">
    <name type="scientific">Leptobrachium leishanense</name>
    <name type="common">Leishan spiny toad</name>
    <dbReference type="NCBI Taxonomy" id="445787"/>
    <lineage>
        <taxon>Eukaryota</taxon>
        <taxon>Metazoa</taxon>
        <taxon>Chordata</taxon>
        <taxon>Craniata</taxon>
        <taxon>Vertebrata</taxon>
        <taxon>Euteleostomi</taxon>
        <taxon>Amphibia</taxon>
        <taxon>Batrachia</taxon>
        <taxon>Anura</taxon>
        <taxon>Pelobatoidea</taxon>
        <taxon>Megophryidae</taxon>
        <taxon>Leptobrachium</taxon>
    </lineage>
</organism>
<keyword evidence="5" id="KW-0560">Oxidoreductase</keyword>
<evidence type="ECO:0000313" key="11">
    <source>
        <dbReference type="Proteomes" id="UP000694569"/>
    </source>
</evidence>
<evidence type="ECO:0000256" key="1">
    <source>
        <dbReference type="ARBA" id="ARBA00001970"/>
    </source>
</evidence>
<dbReference type="Ensembl" id="ENSLLET00000047553.1">
    <property type="protein sequence ID" value="ENSLLEP00000045724.1"/>
    <property type="gene ID" value="ENSLLEG00000029021.1"/>
</dbReference>
<evidence type="ECO:0000256" key="9">
    <source>
        <dbReference type="PIRSR" id="PIRSR619791-2"/>
    </source>
</evidence>
<evidence type="ECO:0000256" key="7">
    <source>
        <dbReference type="ARBA" id="ARBA00023157"/>
    </source>
</evidence>
<protein>
    <recommendedName>
        <fullName evidence="12">Myeloperoxidase</fullName>
    </recommendedName>
</protein>
<keyword evidence="2 9" id="KW-0349">Heme</keyword>
<dbReference type="PRINTS" id="PR00457">
    <property type="entry name" value="ANPEROXIDASE"/>
</dbReference>
<dbReference type="InterPro" id="IPR019791">
    <property type="entry name" value="Haem_peroxidase_animal"/>
</dbReference>
<proteinExistence type="inferred from homology"/>
<dbReference type="GeneTree" id="ENSGT00940000156009"/>
<dbReference type="GO" id="GO:0042742">
    <property type="term" value="P:defense response to bacterium"/>
    <property type="evidence" value="ECO:0007669"/>
    <property type="project" value="TreeGrafter"/>
</dbReference>
<keyword evidence="11" id="KW-1185">Reference proteome</keyword>